<keyword evidence="2" id="KW-0238">DNA-binding</keyword>
<dbReference type="SMART" id="SM00421">
    <property type="entry name" value="HTH_LUXR"/>
    <property type="match status" value="1"/>
</dbReference>
<organism evidence="5 6">
    <name type="scientific">Thermobifida alba</name>
    <name type="common">Thermomonospora alba</name>
    <dbReference type="NCBI Taxonomy" id="53522"/>
    <lineage>
        <taxon>Bacteria</taxon>
        <taxon>Bacillati</taxon>
        <taxon>Actinomycetota</taxon>
        <taxon>Actinomycetes</taxon>
        <taxon>Streptosporangiales</taxon>
        <taxon>Nocardiopsidaceae</taxon>
        <taxon>Thermobifida</taxon>
    </lineage>
</organism>
<sequence length="297" mass="31730">MTTPPGRRVPDPAPLLARALRDLRRETGLPVAFGGPVTRDGRGFVIEQLNGTRTRSLLSLRVQTGAGLGGRALALARPWVVDDYFAAEEITHVYDHAVAPEHLRSIVAAPVRVDGVTRAVLYAASRRTVDFGDRVLAAVASVVRRAERDFAVEEEVQRRLAVALSAAPPADRGAAAPDAAELDELLAELSDIAETVRDEGARLRLVEVCRRARSLSRGRSPAAPPAVPGAPAVRLSPRELDVLAEVAVGRTNDEVAAALGLLPNTVKSYLKSAMRKLGASNRVQAVHRARTAGLLDR</sequence>
<keyword evidence="1" id="KW-0805">Transcription regulation</keyword>
<dbReference type="InterPro" id="IPR003018">
    <property type="entry name" value="GAF"/>
</dbReference>
<dbReference type="Gene3D" id="1.10.10.10">
    <property type="entry name" value="Winged helix-like DNA-binding domain superfamily/Winged helix DNA-binding domain"/>
    <property type="match status" value="1"/>
</dbReference>
<proteinExistence type="predicted"/>
<evidence type="ECO:0000259" key="4">
    <source>
        <dbReference type="PROSITE" id="PS50043"/>
    </source>
</evidence>
<gene>
    <name evidence="5" type="ORF">FOF52_15035</name>
</gene>
<dbReference type="PROSITE" id="PS00622">
    <property type="entry name" value="HTH_LUXR_1"/>
    <property type="match status" value="1"/>
</dbReference>
<evidence type="ECO:0000256" key="1">
    <source>
        <dbReference type="ARBA" id="ARBA00023015"/>
    </source>
</evidence>
<name>A0ABY4L397_THEAE</name>
<dbReference type="InterPro" id="IPR016032">
    <property type="entry name" value="Sig_transdc_resp-reg_C-effctor"/>
</dbReference>
<dbReference type="Proteomes" id="UP000832041">
    <property type="component" value="Chromosome"/>
</dbReference>
<dbReference type="Pfam" id="PF00196">
    <property type="entry name" value="GerE"/>
    <property type="match status" value="1"/>
</dbReference>
<dbReference type="InterPro" id="IPR000792">
    <property type="entry name" value="Tscrpt_reg_LuxR_C"/>
</dbReference>
<dbReference type="SUPFAM" id="SSF55781">
    <property type="entry name" value="GAF domain-like"/>
    <property type="match status" value="1"/>
</dbReference>
<evidence type="ECO:0000256" key="2">
    <source>
        <dbReference type="ARBA" id="ARBA00023125"/>
    </source>
</evidence>
<keyword evidence="3" id="KW-0804">Transcription</keyword>
<dbReference type="PROSITE" id="PS50043">
    <property type="entry name" value="HTH_LUXR_2"/>
    <property type="match status" value="1"/>
</dbReference>
<dbReference type="InterPro" id="IPR029016">
    <property type="entry name" value="GAF-like_dom_sf"/>
</dbReference>
<dbReference type="EMBL" id="CP051627">
    <property type="protein sequence ID" value="UPT22117.1"/>
    <property type="molecule type" value="Genomic_DNA"/>
</dbReference>
<protein>
    <submittedName>
        <fullName evidence="5">LuxR family transcriptional regulator</fullName>
    </submittedName>
</protein>
<dbReference type="Gene3D" id="3.30.450.40">
    <property type="match status" value="1"/>
</dbReference>
<dbReference type="SUPFAM" id="SSF46894">
    <property type="entry name" value="C-terminal effector domain of the bipartite response regulators"/>
    <property type="match status" value="1"/>
</dbReference>
<dbReference type="RefSeq" id="WP_248590604.1">
    <property type="nucleotide sequence ID" value="NZ_BAABEB010000005.1"/>
</dbReference>
<dbReference type="Pfam" id="PF01590">
    <property type="entry name" value="GAF"/>
    <property type="match status" value="1"/>
</dbReference>
<feature type="domain" description="HTH luxR-type" evidence="4">
    <location>
        <begin position="228"/>
        <end position="293"/>
    </location>
</feature>
<dbReference type="CDD" id="cd06170">
    <property type="entry name" value="LuxR_C_like"/>
    <property type="match status" value="1"/>
</dbReference>
<dbReference type="PRINTS" id="PR00038">
    <property type="entry name" value="HTHLUXR"/>
</dbReference>
<dbReference type="PANTHER" id="PTHR44688">
    <property type="entry name" value="DNA-BINDING TRANSCRIPTIONAL ACTIVATOR DEVR_DOSR"/>
    <property type="match status" value="1"/>
</dbReference>
<dbReference type="PANTHER" id="PTHR44688:SF16">
    <property type="entry name" value="DNA-BINDING TRANSCRIPTIONAL ACTIVATOR DEVR_DOSR"/>
    <property type="match status" value="1"/>
</dbReference>
<dbReference type="InterPro" id="IPR036388">
    <property type="entry name" value="WH-like_DNA-bd_sf"/>
</dbReference>
<evidence type="ECO:0000313" key="6">
    <source>
        <dbReference type="Proteomes" id="UP000832041"/>
    </source>
</evidence>
<keyword evidence="6" id="KW-1185">Reference proteome</keyword>
<evidence type="ECO:0000256" key="3">
    <source>
        <dbReference type="ARBA" id="ARBA00023163"/>
    </source>
</evidence>
<accession>A0ABY4L397</accession>
<reference evidence="5 6" key="1">
    <citation type="submission" date="2020-04" db="EMBL/GenBank/DDBJ databases">
        <title>Thermobifida alba genome sequencing and assembly.</title>
        <authorList>
            <person name="Luzics S."/>
            <person name="Horvath B."/>
            <person name="Nagy I."/>
            <person name="Toth A."/>
            <person name="Nagy I."/>
            <person name="Kukolya J."/>
        </authorList>
    </citation>
    <scope>NUCLEOTIDE SEQUENCE [LARGE SCALE GENOMIC DNA]</scope>
    <source>
        <strain evidence="5 6">DSM 43795</strain>
    </source>
</reference>
<evidence type="ECO:0000313" key="5">
    <source>
        <dbReference type="EMBL" id="UPT22117.1"/>
    </source>
</evidence>